<sequence length="304" mass="35038">MNRKRTLPNEVRFPQYQNWEKATGKFLGPGTYNESYAVLKLKAQPCQQIYRPQSIGKEAGRQCYQMNGHQMVYESTFESPLVKKLNFKLNINNDSAIAAKQALRNMTQLAESQKRSQTRHNETRIGLKSNLKANNTQSFKRMSMSTNISVNCLYLNQLIQNTNYSNSKTLIPNRASQASRRNIQNYLSDADLQNFEEGAETGAMTMPIINQSYQLDHSNQKQKIFYAKTAQNFFNLARGYTKQSKSKGKRNPYSNQINDQIERSINILQAYGEYDNFKKYQVKLQDAKNRTKSQNVSSLSIVYP</sequence>
<proteinExistence type="predicted"/>
<evidence type="ECO:0000313" key="2">
    <source>
        <dbReference type="Proteomes" id="UP000039865"/>
    </source>
</evidence>
<keyword evidence="2" id="KW-1185">Reference proteome</keyword>
<dbReference type="EMBL" id="CCKQ01004492">
    <property type="protein sequence ID" value="CDW75655.1"/>
    <property type="molecule type" value="Genomic_DNA"/>
</dbReference>
<organism evidence="1 2">
    <name type="scientific">Stylonychia lemnae</name>
    <name type="common">Ciliate</name>
    <dbReference type="NCBI Taxonomy" id="5949"/>
    <lineage>
        <taxon>Eukaryota</taxon>
        <taxon>Sar</taxon>
        <taxon>Alveolata</taxon>
        <taxon>Ciliophora</taxon>
        <taxon>Intramacronucleata</taxon>
        <taxon>Spirotrichea</taxon>
        <taxon>Stichotrichia</taxon>
        <taxon>Sporadotrichida</taxon>
        <taxon>Oxytrichidae</taxon>
        <taxon>Stylonychinae</taxon>
        <taxon>Stylonychia</taxon>
    </lineage>
</organism>
<dbReference type="Proteomes" id="UP000039865">
    <property type="component" value="Unassembled WGS sequence"/>
</dbReference>
<dbReference type="AlphaFoldDB" id="A0A078A0H8"/>
<reference evidence="1 2" key="1">
    <citation type="submission" date="2014-06" db="EMBL/GenBank/DDBJ databases">
        <authorList>
            <person name="Swart Estienne"/>
        </authorList>
    </citation>
    <scope>NUCLEOTIDE SEQUENCE [LARGE SCALE GENOMIC DNA]</scope>
    <source>
        <strain evidence="1 2">130c</strain>
    </source>
</reference>
<name>A0A078A0H8_STYLE</name>
<gene>
    <name evidence="1" type="primary">Contig2418.g2601</name>
    <name evidence="1" type="ORF">STYLEM_4648</name>
</gene>
<evidence type="ECO:0000313" key="1">
    <source>
        <dbReference type="EMBL" id="CDW75655.1"/>
    </source>
</evidence>
<accession>A0A078A0H8</accession>
<protein>
    <submittedName>
        <fullName evidence="1">Uncharacterized protein</fullName>
    </submittedName>
</protein>
<dbReference type="InParanoid" id="A0A078A0H8"/>